<protein>
    <recommendedName>
        <fullName evidence="3">RING-type domain-containing protein</fullName>
    </recommendedName>
</protein>
<gene>
    <name evidence="1" type="ORF">PG993_011372</name>
</gene>
<dbReference type="EMBL" id="JAQQWK010000010">
    <property type="protein sequence ID" value="KAK8030081.1"/>
    <property type="molecule type" value="Genomic_DNA"/>
</dbReference>
<reference evidence="1 2" key="1">
    <citation type="submission" date="2023-01" db="EMBL/GenBank/DDBJ databases">
        <title>Analysis of 21 Apiospora genomes using comparative genomics revels a genus with tremendous synthesis potential of carbohydrate active enzymes and secondary metabolites.</title>
        <authorList>
            <person name="Sorensen T."/>
        </authorList>
    </citation>
    <scope>NUCLEOTIDE SEQUENCE [LARGE SCALE GENOMIC DNA]</scope>
    <source>
        <strain evidence="1 2">CBS 33761</strain>
    </source>
</reference>
<name>A0ABR1SE09_9PEZI</name>
<organism evidence="1 2">
    <name type="scientific">Apiospora rasikravindrae</name>
    <dbReference type="NCBI Taxonomy" id="990691"/>
    <lineage>
        <taxon>Eukaryota</taxon>
        <taxon>Fungi</taxon>
        <taxon>Dikarya</taxon>
        <taxon>Ascomycota</taxon>
        <taxon>Pezizomycotina</taxon>
        <taxon>Sordariomycetes</taxon>
        <taxon>Xylariomycetidae</taxon>
        <taxon>Amphisphaeriales</taxon>
        <taxon>Apiosporaceae</taxon>
        <taxon>Apiospora</taxon>
    </lineage>
</organism>
<proteinExistence type="predicted"/>
<comment type="caution">
    <text evidence="1">The sequence shown here is derived from an EMBL/GenBank/DDBJ whole genome shotgun (WGS) entry which is preliminary data.</text>
</comment>
<evidence type="ECO:0000313" key="1">
    <source>
        <dbReference type="EMBL" id="KAK8030081.1"/>
    </source>
</evidence>
<evidence type="ECO:0000313" key="2">
    <source>
        <dbReference type="Proteomes" id="UP001444661"/>
    </source>
</evidence>
<evidence type="ECO:0008006" key="3">
    <source>
        <dbReference type="Google" id="ProtNLM"/>
    </source>
</evidence>
<keyword evidence="2" id="KW-1185">Reference proteome</keyword>
<dbReference type="Proteomes" id="UP001444661">
    <property type="component" value="Unassembled WGS sequence"/>
</dbReference>
<sequence length="411" mass="46708">MAQVIQADYMRTILDHIETAGLPGQPTLESKCPLCWKALDISTNVGDLIREECSLPPDQIAKSKEEFYSKHFLERTVFLHCGHLFGRDCYEELLAENDPNAERCVLCFKDNKCGGCTNRLYDASFDPVAWPLDPAQFNPYQEFYSKVTLTGIERDPDVKRFCERCALWQIRRKFAQMFLMFPRCPGCFLPAPPGIPLPSASPGTHDPWRQANVDNCWMHPKIRDISRLIWPSAADIRDPQRATLFEADMVNRRNAVVTTLLADPNIAKLRGAIFKPCTQDSAPLAPDSRGVRLEPADTSALINLAWQHSQAFWDMVRTNLPVAWYRGDEAFRLCEPAFELNPYGQRPVGQNITGWVVNDNDRQRVAYRNLMMLIGKNNTLEAVTAFNRVMVNPLFMALLQVLANDGWPSMP</sequence>
<accession>A0ABR1SE09</accession>